<sequence length="89" mass="9358">MRRETPGCAGGDFPIEGEVNTAQQTELLCHELECRSLACAGKALTSRSAAQSAASITACYSAVGIKLFFTQYQTSCAIAPGDVELLILT</sequence>
<gene>
    <name evidence="1" type="ORF">LMG27952_05084</name>
</gene>
<reference evidence="1 2" key="1">
    <citation type="submission" date="2020-10" db="EMBL/GenBank/DDBJ databases">
        <authorList>
            <person name="Peeters C."/>
        </authorList>
    </citation>
    <scope>NUCLEOTIDE SEQUENCE [LARGE SCALE GENOMIC DNA]</scope>
    <source>
        <strain evidence="1 2">LMG 27952</strain>
    </source>
</reference>
<organism evidence="1 2">
    <name type="scientific">Paraburkholderia hiiakae</name>
    <dbReference type="NCBI Taxonomy" id="1081782"/>
    <lineage>
        <taxon>Bacteria</taxon>
        <taxon>Pseudomonadati</taxon>
        <taxon>Pseudomonadota</taxon>
        <taxon>Betaproteobacteria</taxon>
        <taxon>Burkholderiales</taxon>
        <taxon>Burkholderiaceae</taxon>
        <taxon>Paraburkholderia</taxon>
    </lineage>
</organism>
<dbReference type="EMBL" id="CAJHCQ010000014">
    <property type="protein sequence ID" value="CAD6550872.1"/>
    <property type="molecule type" value="Genomic_DNA"/>
</dbReference>
<name>A0ABM8NZK7_9BURK</name>
<dbReference type="RefSeq" id="WP_201698629.1">
    <property type="nucleotide sequence ID" value="NZ_CAJHCQ010000014.1"/>
</dbReference>
<evidence type="ECO:0000313" key="1">
    <source>
        <dbReference type="EMBL" id="CAD6550872.1"/>
    </source>
</evidence>
<comment type="caution">
    <text evidence="1">The sequence shown here is derived from an EMBL/GenBank/DDBJ whole genome shotgun (WGS) entry which is preliminary data.</text>
</comment>
<proteinExistence type="predicted"/>
<accession>A0ABM8NZK7</accession>
<protein>
    <submittedName>
        <fullName evidence="1">Uncharacterized protein</fullName>
    </submittedName>
</protein>
<keyword evidence="2" id="KW-1185">Reference proteome</keyword>
<evidence type="ECO:0000313" key="2">
    <source>
        <dbReference type="Proteomes" id="UP000656319"/>
    </source>
</evidence>
<dbReference type="Proteomes" id="UP000656319">
    <property type="component" value="Unassembled WGS sequence"/>
</dbReference>